<dbReference type="FunFam" id="2.60.40.10:FF:001425">
    <property type="entry name" value="Interferon gamma receptor 1"/>
    <property type="match status" value="1"/>
</dbReference>
<dbReference type="Pfam" id="PF20634">
    <property type="entry name" value="IFNGR1_transm"/>
    <property type="match status" value="1"/>
</dbReference>
<comment type="subunit">
    <text evidence="14">Monomer. Heterodimer with IFNGR2, to form the IFNG receptor complex. Interacts with JAK1. Interacts (when phosphorylated) with STAT1. Interacts with SOCS1.</text>
</comment>
<dbReference type="GO" id="GO:0038196">
    <property type="term" value="P:type III interferon-mediated signaling pathway"/>
    <property type="evidence" value="ECO:0007669"/>
    <property type="project" value="Ensembl"/>
</dbReference>
<dbReference type="GO" id="GO:1902004">
    <property type="term" value="P:positive regulation of amyloid-beta formation"/>
    <property type="evidence" value="ECO:0007669"/>
    <property type="project" value="Ensembl"/>
</dbReference>
<keyword evidence="3" id="KW-1003">Cell membrane</keyword>
<feature type="chain" id="PRO_5014343900" description="Interferon gamma receptor 1" evidence="19">
    <location>
        <begin position="17"/>
        <end position="479"/>
    </location>
</feature>
<evidence type="ECO:0000256" key="12">
    <source>
        <dbReference type="ARBA" id="ARBA00023180"/>
    </source>
</evidence>
<evidence type="ECO:0000256" key="13">
    <source>
        <dbReference type="ARBA" id="ARBA00023319"/>
    </source>
</evidence>
<comment type="similarity">
    <text evidence="2">Belongs to the type II cytokine receptor family.</text>
</comment>
<feature type="signal peptide" evidence="19">
    <location>
        <begin position="1"/>
        <end position="16"/>
    </location>
</feature>
<dbReference type="InterPro" id="IPR050650">
    <property type="entry name" value="Type-II_Cytokine-TF_Rcpt"/>
</dbReference>
<reference evidence="22" key="2">
    <citation type="submission" date="2025-09" db="UniProtKB">
        <authorList>
            <consortium name="Ensembl"/>
        </authorList>
    </citation>
    <scope>IDENTIFICATION</scope>
</reference>
<feature type="compositionally biased region" description="Polar residues" evidence="17">
    <location>
        <begin position="413"/>
        <end position="427"/>
    </location>
</feature>
<dbReference type="InterPro" id="IPR008355">
    <property type="entry name" value="Interferon_gamma_rcpt_asu"/>
</dbReference>
<dbReference type="PANTHER" id="PTHR20859:SF5">
    <property type="entry name" value="INTERFERON GAMMA RECEPTOR 1"/>
    <property type="match status" value="1"/>
</dbReference>
<dbReference type="GO" id="GO:0005886">
    <property type="term" value="C:plasma membrane"/>
    <property type="evidence" value="ECO:0007669"/>
    <property type="project" value="UniProtKB-SubCell"/>
</dbReference>
<evidence type="ECO:0000256" key="4">
    <source>
        <dbReference type="ARBA" id="ARBA00022553"/>
    </source>
</evidence>
<dbReference type="GO" id="GO:0048143">
    <property type="term" value="P:astrocyte activation"/>
    <property type="evidence" value="ECO:0007669"/>
    <property type="project" value="Ensembl"/>
</dbReference>
<keyword evidence="13" id="KW-0393">Immunoglobulin domain</keyword>
<evidence type="ECO:0000256" key="1">
    <source>
        <dbReference type="ARBA" id="ARBA00004251"/>
    </source>
</evidence>
<dbReference type="FunFam" id="2.60.40.10:FF:001244">
    <property type="entry name" value="Interferon gamma receptor 1"/>
    <property type="match status" value="1"/>
</dbReference>
<feature type="region of interest" description="Disordered" evidence="17">
    <location>
        <begin position="356"/>
        <end position="434"/>
    </location>
</feature>
<evidence type="ECO:0000256" key="15">
    <source>
        <dbReference type="ARBA" id="ARBA00069555"/>
    </source>
</evidence>
<dbReference type="PANTHER" id="PTHR20859">
    <property type="entry name" value="INTERFERON/INTERLEUKIN RECEPTOR"/>
    <property type="match status" value="1"/>
</dbReference>
<keyword evidence="8 18" id="KW-1133">Transmembrane helix</keyword>
<dbReference type="GO" id="GO:0001774">
    <property type="term" value="P:microglial cell activation"/>
    <property type="evidence" value="ECO:0007669"/>
    <property type="project" value="Ensembl"/>
</dbReference>
<evidence type="ECO:0000256" key="18">
    <source>
        <dbReference type="SAM" id="Phobius"/>
    </source>
</evidence>
<keyword evidence="7" id="KW-0832">Ubl conjugation</keyword>
<evidence type="ECO:0000256" key="9">
    <source>
        <dbReference type="ARBA" id="ARBA00023136"/>
    </source>
</evidence>
<feature type="compositionally biased region" description="Polar residues" evidence="17">
    <location>
        <begin position="380"/>
        <end position="405"/>
    </location>
</feature>
<dbReference type="Proteomes" id="UP000233160">
    <property type="component" value="Unassembled WGS sequence"/>
</dbReference>
<dbReference type="GO" id="GO:0007259">
    <property type="term" value="P:cell surface receptor signaling pathway via JAK-STAT"/>
    <property type="evidence" value="ECO:0007669"/>
    <property type="project" value="Ensembl"/>
</dbReference>
<evidence type="ECO:0000256" key="16">
    <source>
        <dbReference type="ARBA" id="ARBA00082025"/>
    </source>
</evidence>
<dbReference type="InterPro" id="IPR036116">
    <property type="entry name" value="FN3_sf"/>
</dbReference>
<dbReference type="AlphaFoldDB" id="A0A2K6EF74"/>
<evidence type="ECO:0000256" key="11">
    <source>
        <dbReference type="ARBA" id="ARBA00023170"/>
    </source>
</evidence>
<dbReference type="GO" id="GO:0019955">
    <property type="term" value="F:cytokine binding"/>
    <property type="evidence" value="ECO:0007669"/>
    <property type="project" value="InterPro"/>
</dbReference>
<evidence type="ECO:0000256" key="7">
    <source>
        <dbReference type="ARBA" id="ARBA00022843"/>
    </source>
</evidence>
<dbReference type="GeneTree" id="ENSGT00510000048929"/>
<dbReference type="InterPro" id="IPR021126">
    <property type="entry name" value="IFN_gamma_rc_D2_pox/mammal"/>
</dbReference>
<evidence type="ECO:0000256" key="3">
    <source>
        <dbReference type="ARBA" id="ARBA00022475"/>
    </source>
</evidence>
<dbReference type="Gene3D" id="2.60.40.10">
    <property type="entry name" value="Immunoglobulins"/>
    <property type="match status" value="2"/>
</dbReference>
<evidence type="ECO:0000256" key="14">
    <source>
        <dbReference type="ARBA" id="ARBA00063248"/>
    </source>
</evidence>
<evidence type="ECO:0000256" key="2">
    <source>
        <dbReference type="ARBA" id="ARBA00005399"/>
    </source>
</evidence>
<keyword evidence="11" id="KW-0675">Receptor</keyword>
<dbReference type="GO" id="GO:0004906">
    <property type="term" value="F:type II interferon receptor activity"/>
    <property type="evidence" value="ECO:0007669"/>
    <property type="project" value="Ensembl"/>
</dbReference>
<feature type="transmembrane region" description="Helical" evidence="18">
    <location>
        <begin position="247"/>
        <end position="270"/>
    </location>
</feature>
<protein>
    <recommendedName>
        <fullName evidence="15">Interferon gamma receptor 1</fullName>
    </recommendedName>
    <alternativeName>
        <fullName evidence="16">Interferon gamma receptor alpha-chain</fullName>
    </alternativeName>
</protein>
<proteinExistence type="inferred from homology"/>
<evidence type="ECO:0000313" key="23">
    <source>
        <dbReference type="Proteomes" id="UP000233160"/>
    </source>
</evidence>
<dbReference type="GO" id="GO:1900222">
    <property type="term" value="P:negative regulation of amyloid-beta clearance"/>
    <property type="evidence" value="ECO:0007669"/>
    <property type="project" value="Ensembl"/>
</dbReference>
<name>A0A2K6EF74_PROCO</name>
<reference evidence="22" key="1">
    <citation type="submission" date="2025-08" db="UniProtKB">
        <authorList>
            <consortium name="Ensembl"/>
        </authorList>
    </citation>
    <scope>IDENTIFICATION</scope>
</reference>
<keyword evidence="5 18" id="KW-0812">Transmembrane</keyword>
<keyword evidence="6 19" id="KW-0732">Signal</keyword>
<dbReference type="PRINTS" id="PR01777">
    <property type="entry name" value="INTERFERONGR"/>
</dbReference>
<organism evidence="22 23">
    <name type="scientific">Propithecus coquereli</name>
    <name type="common">Coquerel's sifaka</name>
    <name type="synonym">Propithecus verreauxi coquereli</name>
    <dbReference type="NCBI Taxonomy" id="379532"/>
    <lineage>
        <taxon>Eukaryota</taxon>
        <taxon>Metazoa</taxon>
        <taxon>Chordata</taxon>
        <taxon>Craniata</taxon>
        <taxon>Vertebrata</taxon>
        <taxon>Euteleostomi</taxon>
        <taxon>Mammalia</taxon>
        <taxon>Eutheria</taxon>
        <taxon>Euarchontoglires</taxon>
        <taxon>Primates</taxon>
        <taxon>Strepsirrhini</taxon>
        <taxon>Lemuriformes</taxon>
        <taxon>Indriidae</taxon>
        <taxon>Propithecus</taxon>
    </lineage>
</organism>
<dbReference type="InterPro" id="IPR013783">
    <property type="entry name" value="Ig-like_fold"/>
</dbReference>
<comment type="subcellular location">
    <subcellularLocation>
        <location evidence="1">Cell membrane</location>
        <topology evidence="1">Single-pass type I membrane protein</topology>
    </subcellularLocation>
</comment>
<dbReference type="Pfam" id="PF07140">
    <property type="entry name" value="IFNGR1_D2"/>
    <property type="match status" value="1"/>
</dbReference>
<feature type="domain" description="Interferon gamma receptor D2" evidence="21">
    <location>
        <begin position="132"/>
        <end position="239"/>
    </location>
</feature>
<dbReference type="InterPro" id="IPR003961">
    <property type="entry name" value="FN3_dom"/>
</dbReference>
<dbReference type="OMA" id="NIMLPKS"/>
<dbReference type="SUPFAM" id="SSF49265">
    <property type="entry name" value="Fibronectin type III"/>
    <property type="match status" value="2"/>
</dbReference>
<evidence type="ECO:0000313" key="22">
    <source>
        <dbReference type="Ensembl" id="ENSPCOP00000000385.1"/>
    </source>
</evidence>
<evidence type="ECO:0000259" key="20">
    <source>
        <dbReference type="Pfam" id="PF01108"/>
    </source>
</evidence>
<dbReference type="GO" id="GO:0051607">
    <property type="term" value="P:defense response to virus"/>
    <property type="evidence" value="ECO:0007669"/>
    <property type="project" value="Ensembl"/>
</dbReference>
<gene>
    <name evidence="22" type="primary">IFNGR1</name>
</gene>
<keyword evidence="10" id="KW-1015">Disulfide bond</keyword>
<evidence type="ECO:0000256" key="6">
    <source>
        <dbReference type="ARBA" id="ARBA00022729"/>
    </source>
</evidence>
<evidence type="ECO:0000256" key="5">
    <source>
        <dbReference type="ARBA" id="ARBA00022692"/>
    </source>
</evidence>
<dbReference type="GO" id="GO:0032760">
    <property type="term" value="P:positive regulation of tumor necrosis factor production"/>
    <property type="evidence" value="ECO:0007669"/>
    <property type="project" value="Ensembl"/>
</dbReference>
<sequence>MALFVLLTFLMQAVSGAERDASVAERSSVPIPTNVTIQSYNMNPILYWEYQTMPQTPVFTTQVKNYRFRDAEWIDACVNISHHYCNIFDYIDDPSSSLWARVKARIGQKESAYARSKEFILCQHGKIGPPKLAIRKKENQIIIDIYHPLIIVNGEEQGAMYDDENACYTFMYSAYVTVNGSEILDRIHLQTEDDCNETQCQLSIPATSVNSRYCVSAEGISDTWGVTTERSKEVCITIFSNSIKDSVWIPVVAAFLLFLVLILVFVYCHIKKINPFRRKNIMLPKSLLSVVKSATSETKPESKYVSLITSYQPFVPEKEKVICEEQLSSATIPGMHTEDKPGEAEHKEELSIETELLTTEENISDTTPGSLPTPVKRENSLPSSSNQSEPCSVTLNSYHSRNGSDSGHVESDSCLSDSEFPPNNQTEIKTEGQESTVLRKAPISFGYDKPHVLVELLVDDGGKESLIGYRPTADSKEFS</sequence>
<evidence type="ECO:0000256" key="17">
    <source>
        <dbReference type="SAM" id="MobiDB-lite"/>
    </source>
</evidence>
<evidence type="ECO:0000256" key="8">
    <source>
        <dbReference type="ARBA" id="ARBA00022989"/>
    </source>
</evidence>
<evidence type="ECO:0000256" key="10">
    <source>
        <dbReference type="ARBA" id="ARBA00023157"/>
    </source>
</evidence>
<dbReference type="Pfam" id="PF01108">
    <property type="entry name" value="Tissue_fac"/>
    <property type="match status" value="1"/>
</dbReference>
<dbReference type="STRING" id="379532.ENSPCOP00000000385"/>
<evidence type="ECO:0000256" key="19">
    <source>
        <dbReference type="SAM" id="SignalP"/>
    </source>
</evidence>
<evidence type="ECO:0000259" key="21">
    <source>
        <dbReference type="Pfam" id="PF07140"/>
    </source>
</evidence>
<feature type="domain" description="Fibronectin type-III" evidence="20">
    <location>
        <begin position="4"/>
        <end position="112"/>
    </location>
</feature>
<keyword evidence="12" id="KW-0325">Glycoprotein</keyword>
<keyword evidence="23" id="KW-1185">Reference proteome</keyword>
<dbReference type="Ensembl" id="ENSPCOT00000001161.1">
    <property type="protein sequence ID" value="ENSPCOP00000000385.1"/>
    <property type="gene ID" value="ENSPCOG00000001037.1"/>
</dbReference>
<keyword evidence="9 18" id="KW-0472">Membrane</keyword>
<keyword evidence="4" id="KW-0597">Phosphoprotein</keyword>
<accession>A0A2K6EF74</accession>